<accession>A0A3P7M2Q4</accession>
<keyword evidence="2" id="KW-1185">Reference proteome</keyword>
<protein>
    <submittedName>
        <fullName evidence="1">Uncharacterized protein</fullName>
    </submittedName>
</protein>
<proteinExistence type="predicted"/>
<reference evidence="1 2" key="1">
    <citation type="submission" date="2018-11" db="EMBL/GenBank/DDBJ databases">
        <authorList>
            <consortium name="Pathogen Informatics"/>
        </authorList>
    </citation>
    <scope>NUCLEOTIDE SEQUENCE [LARGE SCALE GENOMIC DNA]</scope>
</reference>
<evidence type="ECO:0000313" key="1">
    <source>
        <dbReference type="EMBL" id="VDM85562.1"/>
    </source>
</evidence>
<dbReference type="AlphaFoldDB" id="A0A3P7M2Q4"/>
<dbReference type="EMBL" id="UYYB01142012">
    <property type="protein sequence ID" value="VDM85562.1"/>
    <property type="molecule type" value="Genomic_DNA"/>
</dbReference>
<evidence type="ECO:0000313" key="2">
    <source>
        <dbReference type="Proteomes" id="UP000270094"/>
    </source>
</evidence>
<dbReference type="Proteomes" id="UP000270094">
    <property type="component" value="Unassembled WGS sequence"/>
</dbReference>
<name>A0A3P7M2Q4_STRVU</name>
<gene>
    <name evidence="1" type="ORF">SVUK_LOCUS20560</name>
</gene>
<organism evidence="1 2">
    <name type="scientific">Strongylus vulgaris</name>
    <name type="common">Blood worm</name>
    <dbReference type="NCBI Taxonomy" id="40348"/>
    <lineage>
        <taxon>Eukaryota</taxon>
        <taxon>Metazoa</taxon>
        <taxon>Ecdysozoa</taxon>
        <taxon>Nematoda</taxon>
        <taxon>Chromadorea</taxon>
        <taxon>Rhabditida</taxon>
        <taxon>Rhabditina</taxon>
        <taxon>Rhabditomorpha</taxon>
        <taxon>Strongyloidea</taxon>
        <taxon>Strongylidae</taxon>
        <taxon>Strongylus</taxon>
    </lineage>
</organism>
<sequence length="100" mass="10779">MNGSTKGGLRSESVRFPARSRLSSRAANVRVDLPSTSNATELSNCNPTATTRLSHFHSPAGTTTTSSEFRTTIEFLFPVGFFTCEKVQAPYQVLHSVGLG</sequence>